<dbReference type="RefSeq" id="WP_265580143.1">
    <property type="nucleotide sequence ID" value="NZ_CP036172.1"/>
</dbReference>
<evidence type="ECO:0000313" key="2">
    <source>
        <dbReference type="EMBL" id="QSZ67254.1"/>
    </source>
</evidence>
<keyword evidence="1" id="KW-0812">Transmembrane</keyword>
<proteinExistence type="predicted"/>
<accession>A0A8A3S6I6</accession>
<feature type="transmembrane region" description="Helical" evidence="1">
    <location>
        <begin position="108"/>
        <end position="126"/>
    </location>
</feature>
<keyword evidence="1" id="KW-0472">Membrane</keyword>
<dbReference type="GeneID" id="76424085"/>
<gene>
    <name evidence="2" type="ORF">RJ40_06935</name>
</gene>
<keyword evidence="3" id="KW-1185">Reference proteome</keyword>
<evidence type="ECO:0000256" key="1">
    <source>
        <dbReference type="SAM" id="Phobius"/>
    </source>
</evidence>
<keyword evidence="1" id="KW-1133">Transmembrane helix</keyword>
<dbReference type="EMBL" id="CP036172">
    <property type="protein sequence ID" value="QSZ67254.1"/>
    <property type="molecule type" value="Genomic_DNA"/>
</dbReference>
<evidence type="ECO:0008006" key="4">
    <source>
        <dbReference type="Google" id="ProtNLM"/>
    </source>
</evidence>
<feature type="transmembrane region" description="Helical" evidence="1">
    <location>
        <begin position="9"/>
        <end position="30"/>
    </location>
</feature>
<reference evidence="2" key="2">
    <citation type="submission" date="2019-02" db="EMBL/GenBank/DDBJ databases">
        <authorList>
            <person name="Chen S.-C."/>
            <person name="Chien H.-H."/>
            <person name="Lai M.-C."/>
        </authorList>
    </citation>
    <scope>NUCLEOTIDE SEQUENCE</scope>
    <source>
        <strain evidence="2">N2F9704</strain>
    </source>
</reference>
<organism evidence="2 3">
    <name type="scientific">Methanofollis aquaemaris</name>
    <dbReference type="NCBI Taxonomy" id="126734"/>
    <lineage>
        <taxon>Archaea</taxon>
        <taxon>Methanobacteriati</taxon>
        <taxon>Methanobacteriota</taxon>
        <taxon>Stenosarchaea group</taxon>
        <taxon>Methanomicrobia</taxon>
        <taxon>Methanomicrobiales</taxon>
        <taxon>Methanomicrobiaceae</taxon>
        <taxon>Methanofollis</taxon>
    </lineage>
</organism>
<evidence type="ECO:0000313" key="3">
    <source>
        <dbReference type="Proteomes" id="UP001042704"/>
    </source>
</evidence>
<sequence length="135" mass="15304">MKQKRKENYWLGLVAGLLLITAAIPARAVFTDQPRIALFIIVAGAALIITSMTGIYLRSRKEEAEDPDERDKKIRRAAFSDSWIITFWFATVLLCIDFTGIVELQTTDVLMAIFYAMGISATFFGWKYREKGDAE</sequence>
<name>A0A8A3S6I6_9EURY</name>
<dbReference type="Proteomes" id="UP001042704">
    <property type="component" value="Chromosome"/>
</dbReference>
<feature type="transmembrane region" description="Helical" evidence="1">
    <location>
        <begin position="36"/>
        <end position="57"/>
    </location>
</feature>
<dbReference type="KEGG" id="maqe:RJ40_06935"/>
<dbReference type="AlphaFoldDB" id="A0A8A3S6I6"/>
<protein>
    <recommendedName>
        <fullName evidence="4">DUF2178 domain-containing protein</fullName>
    </recommendedName>
</protein>
<reference evidence="2" key="1">
    <citation type="journal article" date="2001" name="Int. J. Syst. Evol. Microbiol.">
        <title>Methanofollis aquaemaris sp. nov., a methanogen isolated from an aquaculture fish pond.</title>
        <authorList>
            <person name="Lai M.C."/>
            <person name="Chen S.C."/>
        </authorList>
    </citation>
    <scope>NUCLEOTIDE SEQUENCE</scope>
    <source>
        <strain evidence="2">N2F9704</strain>
    </source>
</reference>
<feature type="transmembrane region" description="Helical" evidence="1">
    <location>
        <begin position="78"/>
        <end position="102"/>
    </location>
</feature>